<dbReference type="AlphaFoldDB" id="A0A3T0D5A5"/>
<feature type="transmembrane region" description="Helical" evidence="8">
    <location>
        <begin position="480"/>
        <end position="498"/>
    </location>
</feature>
<feature type="transmembrane region" description="Helical" evidence="8">
    <location>
        <begin position="159"/>
        <end position="179"/>
    </location>
</feature>
<keyword evidence="5 8" id="KW-0573">Peptidoglycan synthesis</keyword>
<organism evidence="10 11">
    <name type="scientific">Caldicellulosiruptor changbaiensis</name>
    <dbReference type="NCBI Taxonomy" id="1222016"/>
    <lineage>
        <taxon>Bacteria</taxon>
        <taxon>Bacillati</taxon>
        <taxon>Bacillota</taxon>
        <taxon>Bacillota incertae sedis</taxon>
        <taxon>Caldicellulosiruptorales</taxon>
        <taxon>Caldicellulosiruptoraceae</taxon>
        <taxon>Caldicellulosiruptor</taxon>
    </lineage>
</organism>
<feature type="transmembrane region" description="Helical" evidence="8">
    <location>
        <begin position="228"/>
        <end position="248"/>
    </location>
</feature>
<feature type="transmembrane region" description="Helical" evidence="8">
    <location>
        <begin position="386"/>
        <end position="404"/>
    </location>
</feature>
<feature type="transmembrane region" description="Helical" evidence="8">
    <location>
        <begin position="441"/>
        <end position="460"/>
    </location>
</feature>
<evidence type="ECO:0000256" key="7">
    <source>
        <dbReference type="ARBA" id="ARBA00023136"/>
    </source>
</evidence>
<sequence length="523" mass="59051">MSDNTKRITKATFLVIMATILSKLFGFFREVVLGAFYGTSYKLDSLIAAQLLPGVFFASILASFSTTFIPIYNEIVVKEGRQRANRFVNKALFLIVASALFIAIIGFIFSPFIVDIIFKGFDLPKKQLTSQLMRITFFYIIFLGANYIFQGFLQSNENFVIPVLVGLPFNAIIILSAFLKDLFDIYAVAIAFVLGYLSMVIFQIPFAKKKGFKWELNFNINDEYLQKMFKLVLPVFIGSSVMSLNSFVDRYLASYLQEGSISALNYADKLNGLVYGIFSASISAVIYPYLSRFFSSSQQEEFKKYLILSINSLILIMIPITFGVFILSNEIVQVVYERGAFNKKSTYLTSGALMFFSLGYLGYAVRDILSRTFYSIQDTLTPMKNGIFAVAVNIILNVILVKFLQHRGLALGTSIVAYVSVFLLLKSLIKRIGKIDLKNSLIVLLKAIFASVCMLIAIILAKRFVYITTPHLFLTRTINLAIQIFCGVISYSIVIYLLKVNEVKWLFENSKLVLSKFRDLVAK</sequence>
<protein>
    <recommendedName>
        <fullName evidence="8">Probable lipid II flippase MurJ</fullName>
    </recommendedName>
</protein>
<feature type="transmembrane region" description="Helical" evidence="8">
    <location>
        <begin position="306"/>
        <end position="327"/>
    </location>
</feature>
<comment type="pathway">
    <text evidence="8">Cell wall biogenesis; peptidoglycan biosynthesis.</text>
</comment>
<reference evidence="10 11" key="1">
    <citation type="submission" date="2018-12" db="EMBL/GenBank/DDBJ databases">
        <title>Genome sequence from the cellulolytic species, Caldicellulosiruptor changbaiensis.</title>
        <authorList>
            <person name="Blumer-Schuette S.E."/>
            <person name="Mendoza C."/>
        </authorList>
    </citation>
    <scope>NUCLEOTIDE SEQUENCE [LARGE SCALE GENOMIC DNA]</scope>
    <source>
        <strain evidence="10 11">CBS-Z</strain>
    </source>
</reference>
<dbReference type="PANTHER" id="PTHR47019">
    <property type="entry name" value="LIPID II FLIPPASE MURJ"/>
    <property type="match status" value="1"/>
</dbReference>
<feature type="transmembrane region" description="Helical" evidence="8">
    <location>
        <begin position="92"/>
        <end position="113"/>
    </location>
</feature>
<dbReference type="GO" id="GO:0005886">
    <property type="term" value="C:plasma membrane"/>
    <property type="evidence" value="ECO:0007669"/>
    <property type="project" value="UniProtKB-SubCell"/>
</dbReference>
<evidence type="ECO:0000256" key="5">
    <source>
        <dbReference type="ARBA" id="ARBA00022984"/>
    </source>
</evidence>
<proteinExistence type="inferred from homology"/>
<comment type="subcellular location">
    <subcellularLocation>
        <location evidence="1 8">Cell membrane</location>
        <topology evidence="1 8">Multi-pass membrane protein</topology>
    </subcellularLocation>
</comment>
<evidence type="ECO:0000313" key="11">
    <source>
        <dbReference type="Proteomes" id="UP000282930"/>
    </source>
</evidence>
<keyword evidence="11" id="KW-1185">Reference proteome</keyword>
<keyword evidence="4 8" id="KW-0133">Cell shape</keyword>
<feature type="transmembrane region" description="Helical" evidence="8">
    <location>
        <begin position="410"/>
        <end position="429"/>
    </location>
</feature>
<evidence type="ECO:0000256" key="6">
    <source>
        <dbReference type="ARBA" id="ARBA00022989"/>
    </source>
</evidence>
<dbReference type="PANTHER" id="PTHR47019:SF1">
    <property type="entry name" value="LIPID II FLIPPASE MURJ"/>
    <property type="match status" value="1"/>
</dbReference>
<feature type="transmembrane region" description="Helical" evidence="8">
    <location>
        <begin position="347"/>
        <end position="365"/>
    </location>
</feature>
<dbReference type="NCBIfam" id="TIGR01695">
    <property type="entry name" value="murJ_mviN"/>
    <property type="match status" value="1"/>
</dbReference>
<keyword evidence="3 8" id="KW-0812">Transmembrane</keyword>
<dbReference type="GO" id="GO:0009252">
    <property type="term" value="P:peptidoglycan biosynthetic process"/>
    <property type="evidence" value="ECO:0007669"/>
    <property type="project" value="UniProtKB-UniRule"/>
</dbReference>
<dbReference type="InterPro" id="IPR051050">
    <property type="entry name" value="Lipid_II_flippase_MurJ/MviN"/>
</dbReference>
<feature type="transmembrane region" description="Helical" evidence="8">
    <location>
        <begin position="51"/>
        <end position="72"/>
    </location>
</feature>
<feature type="transmembrane region" description="Helical" evidence="8">
    <location>
        <begin position="133"/>
        <end position="152"/>
    </location>
</feature>
<keyword evidence="2 8" id="KW-1003">Cell membrane</keyword>
<evidence type="ECO:0000256" key="2">
    <source>
        <dbReference type="ARBA" id="ARBA00022475"/>
    </source>
</evidence>
<evidence type="ECO:0000256" key="9">
    <source>
        <dbReference type="PIRNR" id="PIRNR002869"/>
    </source>
</evidence>
<dbReference type="Proteomes" id="UP000282930">
    <property type="component" value="Chromosome"/>
</dbReference>
<keyword evidence="8 9" id="KW-0961">Cell wall biogenesis/degradation</keyword>
<dbReference type="UniPathway" id="UPA00219"/>
<keyword evidence="7 8" id="KW-0472">Membrane</keyword>
<keyword evidence="8 9" id="KW-0813">Transport</keyword>
<dbReference type="GO" id="GO:0071555">
    <property type="term" value="P:cell wall organization"/>
    <property type="evidence" value="ECO:0007669"/>
    <property type="project" value="UniProtKB-UniRule"/>
</dbReference>
<evidence type="ECO:0000256" key="8">
    <source>
        <dbReference type="HAMAP-Rule" id="MF_02078"/>
    </source>
</evidence>
<comment type="function">
    <text evidence="8 9">Involved in peptidoglycan biosynthesis. Transports lipid-linked peptidoglycan precursors from the inner to the outer leaflet of the cytoplasmic membrane.</text>
</comment>
<dbReference type="GO" id="GO:0015648">
    <property type="term" value="F:lipid-linked peptidoglycan transporter activity"/>
    <property type="evidence" value="ECO:0007669"/>
    <property type="project" value="UniProtKB-UniRule"/>
</dbReference>
<dbReference type="EMBL" id="CP034791">
    <property type="protein sequence ID" value="AZT90239.1"/>
    <property type="molecule type" value="Genomic_DNA"/>
</dbReference>
<comment type="similarity">
    <text evidence="8 9">Belongs to the MurJ/MviN family.</text>
</comment>
<dbReference type="CDD" id="cd13123">
    <property type="entry name" value="MATE_MurJ_like"/>
    <property type="match status" value="1"/>
</dbReference>
<evidence type="ECO:0000256" key="3">
    <source>
        <dbReference type="ARBA" id="ARBA00022692"/>
    </source>
</evidence>
<gene>
    <name evidence="8 10" type="primary">murJ</name>
    <name evidence="10" type="ORF">ELD05_06065</name>
</gene>
<dbReference type="PRINTS" id="PR01806">
    <property type="entry name" value="VIRFACTRMVIN"/>
</dbReference>
<evidence type="ECO:0000313" key="10">
    <source>
        <dbReference type="EMBL" id="AZT90239.1"/>
    </source>
</evidence>
<accession>A0A3T0D5A5</accession>
<dbReference type="HAMAP" id="MF_02078">
    <property type="entry name" value="MurJ_MviN"/>
    <property type="match status" value="1"/>
</dbReference>
<feature type="transmembrane region" description="Helical" evidence="8">
    <location>
        <begin position="185"/>
        <end position="207"/>
    </location>
</feature>
<dbReference type="RefSeq" id="WP_127351726.1">
    <property type="nucleotide sequence ID" value="NZ_CP034791.1"/>
</dbReference>
<evidence type="ECO:0000256" key="4">
    <source>
        <dbReference type="ARBA" id="ARBA00022960"/>
    </source>
</evidence>
<dbReference type="GO" id="GO:0008360">
    <property type="term" value="P:regulation of cell shape"/>
    <property type="evidence" value="ECO:0007669"/>
    <property type="project" value="UniProtKB-UniRule"/>
</dbReference>
<dbReference type="Pfam" id="PF03023">
    <property type="entry name" value="MurJ"/>
    <property type="match status" value="1"/>
</dbReference>
<dbReference type="KEGG" id="ccha:ELD05_06065"/>
<keyword evidence="6 8" id="KW-1133">Transmembrane helix</keyword>
<dbReference type="InterPro" id="IPR004268">
    <property type="entry name" value="MurJ"/>
</dbReference>
<dbReference type="GO" id="GO:0034204">
    <property type="term" value="P:lipid translocation"/>
    <property type="evidence" value="ECO:0007669"/>
    <property type="project" value="TreeGrafter"/>
</dbReference>
<feature type="transmembrane region" description="Helical" evidence="8">
    <location>
        <begin position="12"/>
        <end position="39"/>
    </location>
</feature>
<name>A0A3T0D5A5_9FIRM</name>
<evidence type="ECO:0000256" key="1">
    <source>
        <dbReference type="ARBA" id="ARBA00004651"/>
    </source>
</evidence>
<dbReference type="PIRSF" id="PIRSF002869">
    <property type="entry name" value="MviN"/>
    <property type="match status" value="1"/>
</dbReference>
<feature type="transmembrane region" description="Helical" evidence="8">
    <location>
        <begin position="273"/>
        <end position="294"/>
    </location>
</feature>